<evidence type="ECO:0008006" key="3">
    <source>
        <dbReference type="Google" id="ProtNLM"/>
    </source>
</evidence>
<dbReference type="GO" id="GO:0043161">
    <property type="term" value="P:proteasome-mediated ubiquitin-dependent protein catabolic process"/>
    <property type="evidence" value="ECO:0007669"/>
    <property type="project" value="TreeGrafter"/>
</dbReference>
<protein>
    <recommendedName>
        <fullName evidence="3">NHL repeat protein</fullName>
    </recommendedName>
</protein>
<dbReference type="EMBL" id="SJPS01000002">
    <property type="protein sequence ID" value="TWU28386.1"/>
    <property type="molecule type" value="Genomic_DNA"/>
</dbReference>
<name>A0A5C6CZE5_9BACT</name>
<reference evidence="1 2" key="1">
    <citation type="submission" date="2019-02" db="EMBL/GenBank/DDBJ databases">
        <title>Deep-cultivation of Planctomycetes and their phenomic and genomic characterization uncovers novel biology.</title>
        <authorList>
            <person name="Wiegand S."/>
            <person name="Jogler M."/>
            <person name="Boedeker C."/>
            <person name="Pinto D."/>
            <person name="Vollmers J."/>
            <person name="Rivas-Marin E."/>
            <person name="Kohn T."/>
            <person name="Peeters S.H."/>
            <person name="Heuer A."/>
            <person name="Rast P."/>
            <person name="Oberbeckmann S."/>
            <person name="Bunk B."/>
            <person name="Jeske O."/>
            <person name="Meyerdierks A."/>
            <person name="Storesund J.E."/>
            <person name="Kallscheuer N."/>
            <person name="Luecker S."/>
            <person name="Lage O.M."/>
            <person name="Pohl T."/>
            <person name="Merkel B.J."/>
            <person name="Hornburger P."/>
            <person name="Mueller R.-W."/>
            <person name="Bruemmer F."/>
            <person name="Labrenz M."/>
            <person name="Spormann A.M."/>
            <person name="Op Den Camp H."/>
            <person name="Overmann J."/>
            <person name="Amann R."/>
            <person name="Jetten M.S.M."/>
            <person name="Mascher T."/>
            <person name="Medema M.H."/>
            <person name="Devos D.P."/>
            <person name="Kaster A.-K."/>
            <person name="Ovreas L."/>
            <person name="Rohde M."/>
            <person name="Galperin M.Y."/>
            <person name="Jogler C."/>
        </authorList>
    </citation>
    <scope>NUCLEOTIDE SEQUENCE [LARGE SCALE GENOMIC DNA]</scope>
    <source>
        <strain evidence="1 2">Pla144</strain>
    </source>
</reference>
<comment type="caution">
    <text evidence="1">The sequence shown here is derived from an EMBL/GenBank/DDBJ whole genome shotgun (WGS) entry which is preliminary data.</text>
</comment>
<dbReference type="InterPro" id="IPR050952">
    <property type="entry name" value="TRIM-NHL_E3_ligases"/>
</dbReference>
<organism evidence="1 2">
    <name type="scientific">Bythopirellula polymerisocia</name>
    <dbReference type="NCBI Taxonomy" id="2528003"/>
    <lineage>
        <taxon>Bacteria</taxon>
        <taxon>Pseudomonadati</taxon>
        <taxon>Planctomycetota</taxon>
        <taxon>Planctomycetia</taxon>
        <taxon>Pirellulales</taxon>
        <taxon>Lacipirellulaceae</taxon>
        <taxon>Bythopirellula</taxon>
    </lineage>
</organism>
<dbReference type="SUPFAM" id="SSF63829">
    <property type="entry name" value="Calcium-dependent phosphotriesterase"/>
    <property type="match status" value="1"/>
</dbReference>
<evidence type="ECO:0000313" key="2">
    <source>
        <dbReference type="Proteomes" id="UP000318437"/>
    </source>
</evidence>
<dbReference type="AlphaFoldDB" id="A0A5C6CZE5"/>
<dbReference type="PANTHER" id="PTHR24104:SF25">
    <property type="entry name" value="PROTEIN LIN-41"/>
    <property type="match status" value="1"/>
</dbReference>
<dbReference type="GO" id="GO:0061630">
    <property type="term" value="F:ubiquitin protein ligase activity"/>
    <property type="evidence" value="ECO:0007669"/>
    <property type="project" value="TreeGrafter"/>
</dbReference>
<dbReference type="OrthoDB" id="261034at2"/>
<keyword evidence="2" id="KW-1185">Reference proteome</keyword>
<sequence length="276" mass="29944">MQFTHSHTLSGKGDRAEEFHVRLAGIATDAEHRLYALGDREIKRFTPDGELEAQLPTSDAGWSIAVGEDSLWVGLQGGIEQLDFDGKPLQRIEDADRLGLVTGLAVVGETLLAADATNRTIHLYRSGKWVQEVGNKVNTRGFMIPNGVLDLALDADHASVVVAHPQKHRVERYNLKGVLTDRFGHFGMNDPADFGGCCNPTNITATAEGMIAVSEKAPPRVKVFTSEGEFLTQSPDGVFDSNTKNIDLAADGHGRLYATDPLRCAIEVFLLQATGH</sequence>
<dbReference type="GO" id="GO:0008270">
    <property type="term" value="F:zinc ion binding"/>
    <property type="evidence" value="ECO:0007669"/>
    <property type="project" value="UniProtKB-KW"/>
</dbReference>
<dbReference type="Proteomes" id="UP000318437">
    <property type="component" value="Unassembled WGS sequence"/>
</dbReference>
<proteinExistence type="predicted"/>
<evidence type="ECO:0000313" key="1">
    <source>
        <dbReference type="EMBL" id="TWU28386.1"/>
    </source>
</evidence>
<dbReference type="GO" id="GO:0000209">
    <property type="term" value="P:protein polyubiquitination"/>
    <property type="evidence" value="ECO:0007669"/>
    <property type="project" value="TreeGrafter"/>
</dbReference>
<dbReference type="InterPro" id="IPR011042">
    <property type="entry name" value="6-blade_b-propeller_TolB-like"/>
</dbReference>
<gene>
    <name evidence="1" type="ORF">Pla144_16740</name>
</gene>
<dbReference type="RefSeq" id="WP_146449821.1">
    <property type="nucleotide sequence ID" value="NZ_SJPS01000002.1"/>
</dbReference>
<dbReference type="Gene3D" id="2.120.10.30">
    <property type="entry name" value="TolB, C-terminal domain"/>
    <property type="match status" value="1"/>
</dbReference>
<dbReference type="PANTHER" id="PTHR24104">
    <property type="entry name" value="E3 UBIQUITIN-PROTEIN LIGASE NHLRC1-RELATED"/>
    <property type="match status" value="1"/>
</dbReference>
<accession>A0A5C6CZE5</accession>